<name>A0ABQ5C0F5_9ASTR</name>
<reference evidence="1" key="2">
    <citation type="submission" date="2022-01" db="EMBL/GenBank/DDBJ databases">
        <authorList>
            <person name="Yamashiro T."/>
            <person name="Shiraishi A."/>
            <person name="Satake H."/>
            <person name="Nakayama K."/>
        </authorList>
    </citation>
    <scope>NUCLEOTIDE SEQUENCE</scope>
</reference>
<evidence type="ECO:0000313" key="1">
    <source>
        <dbReference type="EMBL" id="GJT18579.1"/>
    </source>
</evidence>
<comment type="caution">
    <text evidence="1">The sequence shown here is derived from an EMBL/GenBank/DDBJ whole genome shotgun (WGS) entry which is preliminary data.</text>
</comment>
<dbReference type="EMBL" id="BQNB010013647">
    <property type="protein sequence ID" value="GJT18579.1"/>
    <property type="molecule type" value="Genomic_DNA"/>
</dbReference>
<evidence type="ECO:0000313" key="2">
    <source>
        <dbReference type="Proteomes" id="UP001151760"/>
    </source>
</evidence>
<keyword evidence="2" id="KW-1185">Reference proteome</keyword>
<accession>A0ABQ5C0F5</accession>
<gene>
    <name evidence="1" type="ORF">Tco_0877285</name>
</gene>
<sequence length="224" mass="26740">MVATGIYVLPKELVIEKRQVPCSDFTVRWWVVRWLCGRDEEVEEYVILMCDGRGWRHGLFNVQWWVLILERECGRERGDPFLATIHAEINVFDKEISLGTNNDRVSYDMEKRDHNFTIPTEKIFMIKSDLDNRPLTPASSNNKPRNLHDRSLNDSLHVFDLEINQLANEYELEIGKKRHMLDKIWEYCEDVHRDNTYWWHDHGLEEEEPKEIGIKIEKYDPPEV</sequence>
<proteinExistence type="predicted"/>
<organism evidence="1 2">
    <name type="scientific">Tanacetum coccineum</name>
    <dbReference type="NCBI Taxonomy" id="301880"/>
    <lineage>
        <taxon>Eukaryota</taxon>
        <taxon>Viridiplantae</taxon>
        <taxon>Streptophyta</taxon>
        <taxon>Embryophyta</taxon>
        <taxon>Tracheophyta</taxon>
        <taxon>Spermatophyta</taxon>
        <taxon>Magnoliopsida</taxon>
        <taxon>eudicotyledons</taxon>
        <taxon>Gunneridae</taxon>
        <taxon>Pentapetalae</taxon>
        <taxon>asterids</taxon>
        <taxon>campanulids</taxon>
        <taxon>Asterales</taxon>
        <taxon>Asteraceae</taxon>
        <taxon>Asteroideae</taxon>
        <taxon>Anthemideae</taxon>
        <taxon>Anthemidinae</taxon>
        <taxon>Tanacetum</taxon>
    </lineage>
</organism>
<dbReference type="Proteomes" id="UP001151760">
    <property type="component" value="Unassembled WGS sequence"/>
</dbReference>
<protein>
    <submittedName>
        <fullName evidence="1">Uncharacterized protein</fullName>
    </submittedName>
</protein>
<reference evidence="1" key="1">
    <citation type="journal article" date="2022" name="Int. J. Mol. Sci.">
        <title>Draft Genome of Tanacetum Coccineum: Genomic Comparison of Closely Related Tanacetum-Family Plants.</title>
        <authorList>
            <person name="Yamashiro T."/>
            <person name="Shiraishi A."/>
            <person name="Nakayama K."/>
            <person name="Satake H."/>
        </authorList>
    </citation>
    <scope>NUCLEOTIDE SEQUENCE</scope>
</reference>